<evidence type="ECO:0008006" key="3">
    <source>
        <dbReference type="Google" id="ProtNLM"/>
    </source>
</evidence>
<gene>
    <name evidence="1" type="ORF">A11A3_13410</name>
</gene>
<dbReference type="Gene3D" id="1.20.58.220">
    <property type="entry name" value="Phosphate transport system protein phou homolog 2, domain 2"/>
    <property type="match status" value="1"/>
</dbReference>
<sequence>MIMGFIRKFVMPREMDLAAALQEQTSATRKLVHDLHAAYILHDEKAANLIKSDAGETRQIKDKNMKELLDVFIAPYDKESIFRIITQLDWIALSVKHFVVEMDAYHNRVELGEYQDLFELLVEMATLLENGFRQLSGKMLPVIAPIHDKYDLLVERRAQHMARLLDRDDVRLIMIHRDVLSQLKEIAKRMQVTANTLEDMAIKVM</sequence>
<dbReference type="Proteomes" id="UP000010164">
    <property type="component" value="Unassembled WGS sequence"/>
</dbReference>
<accession>L0W9W2</accession>
<evidence type="ECO:0000313" key="1">
    <source>
        <dbReference type="EMBL" id="EKF73538.1"/>
    </source>
</evidence>
<dbReference type="EMBL" id="AMRJ01000024">
    <property type="protein sequence ID" value="EKF73538.1"/>
    <property type="molecule type" value="Genomic_DNA"/>
</dbReference>
<proteinExistence type="predicted"/>
<comment type="caution">
    <text evidence="1">The sequence shown here is derived from an EMBL/GenBank/DDBJ whole genome shotgun (WGS) entry which is preliminary data.</text>
</comment>
<keyword evidence="2" id="KW-1185">Reference proteome</keyword>
<dbReference type="AlphaFoldDB" id="L0W9W2"/>
<evidence type="ECO:0000313" key="2">
    <source>
        <dbReference type="Proteomes" id="UP000010164"/>
    </source>
</evidence>
<dbReference type="InterPro" id="IPR038078">
    <property type="entry name" value="PhoU-like_sf"/>
</dbReference>
<dbReference type="eggNOG" id="COG1392">
    <property type="taxonomic scope" value="Bacteria"/>
</dbReference>
<dbReference type="RefSeq" id="WP_008929852.1">
    <property type="nucleotide sequence ID" value="NZ_AMRJ01000024.1"/>
</dbReference>
<dbReference type="OrthoDB" id="7061075at2"/>
<protein>
    <recommendedName>
        <fullName evidence="3">Phosphate transport regulator</fullName>
    </recommendedName>
</protein>
<dbReference type="STRING" id="1177179.A11A3_13410"/>
<organism evidence="1 2">
    <name type="scientific">Alcanivorax hongdengensis A-11-3</name>
    <dbReference type="NCBI Taxonomy" id="1177179"/>
    <lineage>
        <taxon>Bacteria</taxon>
        <taxon>Pseudomonadati</taxon>
        <taxon>Pseudomonadota</taxon>
        <taxon>Gammaproteobacteria</taxon>
        <taxon>Oceanospirillales</taxon>
        <taxon>Alcanivoracaceae</taxon>
        <taxon>Alcanivorax</taxon>
    </lineage>
</organism>
<name>L0W9W2_9GAMM</name>
<reference evidence="1 2" key="1">
    <citation type="journal article" date="2012" name="J. Bacteriol.">
        <title>Genome Sequence of the Alkane-Degrading Bacterium Alcanivorax hongdengensis Type Strain A-11-3.</title>
        <authorList>
            <person name="Lai Q."/>
            <person name="Shao Z."/>
        </authorList>
    </citation>
    <scope>NUCLEOTIDE SEQUENCE [LARGE SCALE GENOMIC DNA]</scope>
    <source>
        <strain evidence="1 2">A-11-3</strain>
    </source>
</reference>
<dbReference type="PATRIC" id="fig|1177179.3.peg.2665"/>